<sequence length="337" mass="35669">MPGLTITTDIEPRTTAHRRTSVTSGRESPSRPDISPITPTLEPAQLPAQPTSTTGSNTMPDFARDRPILTHTTQSDQVGVEPPPAQPVDFESNPDVLALKSAISILQLQRARATADIRSLSQARDAALANPEAFTADLAAGRVRVEGDPLFSGTRASDGAAEDKSDSSDSSESDSDGEGEQEKKENGSARQQQVTPESESKVGDDTPSTDGTATAPPPDRQQKGKRRPKQGKSQPPWQRLPRPQNVVRCPPINWAQYGVVGESLDKLHAEQVAAPAPSAPMVLGPGGTYEFKAGGSAADQGRAIAAGSEQPRRLVGVAAPYNPLRDKLDKKGKGGKR</sequence>
<dbReference type="Proteomes" id="UP001303647">
    <property type="component" value="Unassembled WGS sequence"/>
</dbReference>
<dbReference type="EMBL" id="MU857613">
    <property type="protein sequence ID" value="KAK4250447.1"/>
    <property type="molecule type" value="Genomic_DNA"/>
</dbReference>
<feature type="compositionally biased region" description="Acidic residues" evidence="1">
    <location>
        <begin position="169"/>
        <end position="179"/>
    </location>
</feature>
<evidence type="ECO:0000313" key="3">
    <source>
        <dbReference type="Proteomes" id="UP001303647"/>
    </source>
</evidence>
<dbReference type="AlphaFoldDB" id="A0AAN7D010"/>
<feature type="compositionally biased region" description="Polar residues" evidence="1">
    <location>
        <begin position="48"/>
        <end position="59"/>
    </location>
</feature>
<dbReference type="PANTHER" id="PTHR22705:SF0">
    <property type="entry name" value="ZZ-TYPE ZINC FINGER-CONTAINING PROTEIN 3"/>
    <property type="match status" value="1"/>
</dbReference>
<proteinExistence type="predicted"/>
<feature type="region of interest" description="Disordered" evidence="1">
    <location>
        <begin position="148"/>
        <end position="245"/>
    </location>
</feature>
<name>A0AAN7D010_9PEZI</name>
<feature type="region of interest" description="Disordered" evidence="1">
    <location>
        <begin position="1"/>
        <end position="91"/>
    </location>
</feature>
<feature type="compositionally biased region" description="Polar residues" evidence="1">
    <location>
        <begin position="188"/>
        <end position="197"/>
    </location>
</feature>
<keyword evidence="3" id="KW-1185">Reference proteome</keyword>
<reference evidence="2" key="1">
    <citation type="journal article" date="2023" name="Mol. Phylogenet. Evol.">
        <title>Genome-scale phylogeny and comparative genomics of the fungal order Sordariales.</title>
        <authorList>
            <person name="Hensen N."/>
            <person name="Bonometti L."/>
            <person name="Westerberg I."/>
            <person name="Brannstrom I.O."/>
            <person name="Guillou S."/>
            <person name="Cros-Aarteil S."/>
            <person name="Calhoun S."/>
            <person name="Haridas S."/>
            <person name="Kuo A."/>
            <person name="Mondo S."/>
            <person name="Pangilinan J."/>
            <person name="Riley R."/>
            <person name="LaButti K."/>
            <person name="Andreopoulos B."/>
            <person name="Lipzen A."/>
            <person name="Chen C."/>
            <person name="Yan M."/>
            <person name="Daum C."/>
            <person name="Ng V."/>
            <person name="Clum A."/>
            <person name="Steindorff A."/>
            <person name="Ohm R.A."/>
            <person name="Martin F."/>
            <person name="Silar P."/>
            <person name="Natvig D.O."/>
            <person name="Lalanne C."/>
            <person name="Gautier V."/>
            <person name="Ament-Velasquez S.L."/>
            <person name="Kruys A."/>
            <person name="Hutchinson M.I."/>
            <person name="Powell A.J."/>
            <person name="Barry K."/>
            <person name="Miller A.N."/>
            <person name="Grigoriev I.V."/>
            <person name="Debuchy R."/>
            <person name="Gladieux P."/>
            <person name="Hiltunen Thoren M."/>
            <person name="Johannesson H."/>
        </authorList>
    </citation>
    <scope>NUCLEOTIDE SEQUENCE</scope>
    <source>
        <strain evidence="2">CBS 359.72</strain>
    </source>
</reference>
<accession>A0AAN7D010</accession>
<evidence type="ECO:0000313" key="2">
    <source>
        <dbReference type="EMBL" id="KAK4250447.1"/>
    </source>
</evidence>
<reference evidence="2" key="2">
    <citation type="submission" date="2023-05" db="EMBL/GenBank/DDBJ databases">
        <authorList>
            <consortium name="Lawrence Berkeley National Laboratory"/>
            <person name="Steindorff A."/>
            <person name="Hensen N."/>
            <person name="Bonometti L."/>
            <person name="Westerberg I."/>
            <person name="Brannstrom I.O."/>
            <person name="Guillou S."/>
            <person name="Cros-Aarteil S."/>
            <person name="Calhoun S."/>
            <person name="Haridas S."/>
            <person name="Kuo A."/>
            <person name="Mondo S."/>
            <person name="Pangilinan J."/>
            <person name="Riley R."/>
            <person name="Labutti K."/>
            <person name="Andreopoulos B."/>
            <person name="Lipzen A."/>
            <person name="Chen C."/>
            <person name="Yanf M."/>
            <person name="Daum C."/>
            <person name="Ng V."/>
            <person name="Clum A."/>
            <person name="Ohm R."/>
            <person name="Martin F."/>
            <person name="Silar P."/>
            <person name="Natvig D."/>
            <person name="Lalanne C."/>
            <person name="Gautier V."/>
            <person name="Ament-Velasquez S.L."/>
            <person name="Kruys A."/>
            <person name="Hutchinson M.I."/>
            <person name="Powell A.J."/>
            <person name="Barry K."/>
            <person name="Miller A.N."/>
            <person name="Grigoriev I.V."/>
            <person name="Debuchy R."/>
            <person name="Gladieux P."/>
            <person name="Thoren M.H."/>
            <person name="Johannesson H."/>
        </authorList>
    </citation>
    <scope>NUCLEOTIDE SEQUENCE</scope>
    <source>
        <strain evidence="2">CBS 359.72</strain>
    </source>
</reference>
<protein>
    <submittedName>
        <fullName evidence="2">Uncharacterized protein</fullName>
    </submittedName>
</protein>
<comment type="caution">
    <text evidence="2">The sequence shown here is derived from an EMBL/GenBank/DDBJ whole genome shotgun (WGS) entry which is preliminary data.</text>
</comment>
<dbReference type="PANTHER" id="PTHR22705">
    <property type="entry name" value="ZINC FINGER, ZZ DOMAIN CONTAINING 3"/>
    <property type="match status" value="1"/>
</dbReference>
<organism evidence="2 3">
    <name type="scientific">Corynascus novoguineensis</name>
    <dbReference type="NCBI Taxonomy" id="1126955"/>
    <lineage>
        <taxon>Eukaryota</taxon>
        <taxon>Fungi</taxon>
        <taxon>Dikarya</taxon>
        <taxon>Ascomycota</taxon>
        <taxon>Pezizomycotina</taxon>
        <taxon>Sordariomycetes</taxon>
        <taxon>Sordariomycetidae</taxon>
        <taxon>Sordariales</taxon>
        <taxon>Chaetomiaceae</taxon>
        <taxon>Corynascus</taxon>
    </lineage>
</organism>
<dbReference type="InterPro" id="IPR037830">
    <property type="entry name" value="ZZZ3"/>
</dbReference>
<evidence type="ECO:0000256" key="1">
    <source>
        <dbReference type="SAM" id="MobiDB-lite"/>
    </source>
</evidence>
<gene>
    <name evidence="2" type="ORF">C7999DRAFT_29031</name>
</gene>